<dbReference type="InterPro" id="IPR003714">
    <property type="entry name" value="PhoH"/>
</dbReference>
<evidence type="ECO:0000256" key="2">
    <source>
        <dbReference type="ARBA" id="ARBA00010393"/>
    </source>
</evidence>
<evidence type="ECO:0000259" key="7">
    <source>
        <dbReference type="Pfam" id="PF02562"/>
    </source>
</evidence>
<dbReference type="Pfam" id="PF02562">
    <property type="entry name" value="PhoH"/>
    <property type="match status" value="1"/>
</dbReference>
<accession>A0A6C0CM33</accession>
<evidence type="ECO:0000256" key="6">
    <source>
        <dbReference type="ARBA" id="ARBA00039970"/>
    </source>
</evidence>
<dbReference type="PANTHER" id="PTHR30473">
    <property type="entry name" value="PROTEIN PHOH"/>
    <property type="match status" value="1"/>
</dbReference>
<evidence type="ECO:0000256" key="4">
    <source>
        <dbReference type="ARBA" id="ARBA00022741"/>
    </source>
</evidence>
<dbReference type="PANTHER" id="PTHR30473:SF1">
    <property type="entry name" value="PHOH-LIKE PROTEIN"/>
    <property type="match status" value="1"/>
</dbReference>
<dbReference type="Gene3D" id="3.40.50.300">
    <property type="entry name" value="P-loop containing nucleotide triphosphate hydrolases"/>
    <property type="match status" value="1"/>
</dbReference>
<sequence>MGKKGRREKLSPCSYEAEFYEEDFDMEINVPTTVPKNDHQRDYNRVLYGMKPMVFAIGPAGTGKTMLACYAAIQGLNDESFSKIILTRPAVSVEEDIGYLPGTLEEKMDPWTRPIMDIFGEFYTQTQIASMIKEKVIEICPLAFMRGRTFKSAFIIADEMQNSTPNQMKMLLTRMGDESKMVITGDLRQHDRKYDDNGLKDIYEKIKDKRHKHIECITFEHADIERSLVVKDILEIYGDLKE</sequence>
<keyword evidence="5" id="KW-0067">ATP-binding</keyword>
<protein>
    <recommendedName>
        <fullName evidence="6">PhoH-like protein</fullName>
    </recommendedName>
</protein>
<evidence type="ECO:0000256" key="3">
    <source>
        <dbReference type="ARBA" id="ARBA00022490"/>
    </source>
</evidence>
<evidence type="ECO:0000256" key="5">
    <source>
        <dbReference type="ARBA" id="ARBA00022840"/>
    </source>
</evidence>
<name>A0A6C0CM33_9ZZZZ</name>
<evidence type="ECO:0000256" key="1">
    <source>
        <dbReference type="ARBA" id="ARBA00004496"/>
    </source>
</evidence>
<comment type="similarity">
    <text evidence="2">Belongs to the PhoH family.</text>
</comment>
<comment type="subcellular location">
    <subcellularLocation>
        <location evidence="1">Cytoplasm</location>
    </subcellularLocation>
</comment>
<dbReference type="InterPro" id="IPR027417">
    <property type="entry name" value="P-loop_NTPase"/>
</dbReference>
<keyword evidence="3" id="KW-0963">Cytoplasm</keyword>
<dbReference type="GO" id="GO:0005829">
    <property type="term" value="C:cytosol"/>
    <property type="evidence" value="ECO:0007669"/>
    <property type="project" value="TreeGrafter"/>
</dbReference>
<reference evidence="8" key="1">
    <citation type="journal article" date="2020" name="Nature">
        <title>Giant virus diversity and host interactions through global metagenomics.</title>
        <authorList>
            <person name="Schulz F."/>
            <person name="Roux S."/>
            <person name="Paez-Espino D."/>
            <person name="Jungbluth S."/>
            <person name="Walsh D.A."/>
            <person name="Denef V.J."/>
            <person name="McMahon K.D."/>
            <person name="Konstantinidis K.T."/>
            <person name="Eloe-Fadrosh E.A."/>
            <person name="Kyrpides N.C."/>
            <person name="Woyke T."/>
        </authorList>
    </citation>
    <scope>NUCLEOTIDE SEQUENCE</scope>
    <source>
        <strain evidence="8">GVMAG-M-3300021389-45</strain>
    </source>
</reference>
<dbReference type="EMBL" id="MN739457">
    <property type="protein sequence ID" value="QHT05668.1"/>
    <property type="molecule type" value="Genomic_DNA"/>
</dbReference>
<dbReference type="AlphaFoldDB" id="A0A6C0CM33"/>
<dbReference type="GO" id="GO:0005524">
    <property type="term" value="F:ATP binding"/>
    <property type="evidence" value="ECO:0007669"/>
    <property type="project" value="UniProtKB-KW"/>
</dbReference>
<proteinExistence type="inferred from homology"/>
<organism evidence="8">
    <name type="scientific">viral metagenome</name>
    <dbReference type="NCBI Taxonomy" id="1070528"/>
    <lineage>
        <taxon>unclassified sequences</taxon>
        <taxon>metagenomes</taxon>
        <taxon>organismal metagenomes</taxon>
    </lineage>
</organism>
<evidence type="ECO:0000313" key="8">
    <source>
        <dbReference type="EMBL" id="QHT05668.1"/>
    </source>
</evidence>
<dbReference type="InterPro" id="IPR051451">
    <property type="entry name" value="PhoH2-like"/>
</dbReference>
<keyword evidence="4" id="KW-0547">Nucleotide-binding</keyword>
<dbReference type="SUPFAM" id="SSF52540">
    <property type="entry name" value="P-loop containing nucleoside triphosphate hydrolases"/>
    <property type="match status" value="1"/>
</dbReference>
<feature type="domain" description="PhoH-like protein" evidence="7">
    <location>
        <begin position="35"/>
        <end position="237"/>
    </location>
</feature>